<keyword evidence="3" id="KW-1185">Reference proteome</keyword>
<dbReference type="Gene3D" id="1.20.120.160">
    <property type="entry name" value="HPT domain"/>
    <property type="match status" value="1"/>
</dbReference>
<accession>A0A3L7J1X8</accession>
<evidence type="ECO:0000313" key="3">
    <source>
        <dbReference type="Proteomes" id="UP000282460"/>
    </source>
</evidence>
<name>A0A3L7J1X8_9MICO</name>
<dbReference type="OrthoDB" id="4945046at2"/>
<sequence>MTFPPNDPSLSLAGQLPLFDGAALSELFGALNNDRDAVIGFVSAFIEQWPSRLARIDDRIRANNPPDALTAVLSLKVSSQMLGASQLTSMCAELERIIGDGDFAAAIHRVETLCLIGTNTLLALEKRRPVIDTELPGSL</sequence>
<reference evidence="2 3" key="1">
    <citation type="submission" date="2018-10" db="EMBL/GenBank/DDBJ databases">
        <authorList>
            <person name="Li J."/>
        </authorList>
    </citation>
    <scope>NUCLEOTIDE SEQUENCE [LARGE SCALE GENOMIC DNA]</scope>
    <source>
        <strain evidence="2 3">ZD1-4</strain>
    </source>
</reference>
<feature type="domain" description="HPt" evidence="1">
    <location>
        <begin position="42"/>
        <end position="111"/>
    </location>
</feature>
<gene>
    <name evidence="2" type="ORF">D9V28_09850</name>
</gene>
<dbReference type="InterPro" id="IPR036641">
    <property type="entry name" value="HPT_dom_sf"/>
</dbReference>
<dbReference type="GO" id="GO:0000160">
    <property type="term" value="P:phosphorelay signal transduction system"/>
    <property type="evidence" value="ECO:0007669"/>
    <property type="project" value="InterPro"/>
</dbReference>
<proteinExistence type="predicted"/>
<comment type="caution">
    <text evidence="2">The sequence shown here is derived from an EMBL/GenBank/DDBJ whole genome shotgun (WGS) entry which is preliminary data.</text>
</comment>
<evidence type="ECO:0000259" key="1">
    <source>
        <dbReference type="Pfam" id="PF01627"/>
    </source>
</evidence>
<evidence type="ECO:0000313" key="2">
    <source>
        <dbReference type="EMBL" id="RLQ84480.1"/>
    </source>
</evidence>
<organism evidence="2 3">
    <name type="scientific">Mycetocola zhadangensis</name>
    <dbReference type="NCBI Taxonomy" id="1164595"/>
    <lineage>
        <taxon>Bacteria</taxon>
        <taxon>Bacillati</taxon>
        <taxon>Actinomycetota</taxon>
        <taxon>Actinomycetes</taxon>
        <taxon>Micrococcales</taxon>
        <taxon>Microbacteriaceae</taxon>
        <taxon>Mycetocola</taxon>
    </lineage>
</organism>
<dbReference type="Pfam" id="PF01627">
    <property type="entry name" value="Hpt"/>
    <property type="match status" value="1"/>
</dbReference>
<protein>
    <submittedName>
        <fullName evidence="2">Hpt domain-containing protein</fullName>
    </submittedName>
</protein>
<dbReference type="AlphaFoldDB" id="A0A3L7J1X8"/>
<dbReference type="RefSeq" id="WP_121659519.1">
    <property type="nucleotide sequence ID" value="NZ_BMEK01000002.1"/>
</dbReference>
<dbReference type="SUPFAM" id="SSF47226">
    <property type="entry name" value="Histidine-containing phosphotransfer domain, HPT domain"/>
    <property type="match status" value="1"/>
</dbReference>
<dbReference type="InterPro" id="IPR008207">
    <property type="entry name" value="Sig_transdc_His_kin_Hpt_dom"/>
</dbReference>
<dbReference type="Proteomes" id="UP000282460">
    <property type="component" value="Unassembled WGS sequence"/>
</dbReference>
<dbReference type="EMBL" id="RCWJ01000002">
    <property type="protein sequence ID" value="RLQ84480.1"/>
    <property type="molecule type" value="Genomic_DNA"/>
</dbReference>